<evidence type="ECO:0000313" key="1">
    <source>
        <dbReference type="EMBL" id="CAE8632174.1"/>
    </source>
</evidence>
<keyword evidence="2" id="KW-1185">Reference proteome</keyword>
<dbReference type="EMBL" id="CAJNNV010030328">
    <property type="protein sequence ID" value="CAE8632174.1"/>
    <property type="molecule type" value="Genomic_DNA"/>
</dbReference>
<organism evidence="1 2">
    <name type="scientific">Polarella glacialis</name>
    <name type="common">Dinoflagellate</name>
    <dbReference type="NCBI Taxonomy" id="89957"/>
    <lineage>
        <taxon>Eukaryota</taxon>
        <taxon>Sar</taxon>
        <taxon>Alveolata</taxon>
        <taxon>Dinophyceae</taxon>
        <taxon>Suessiales</taxon>
        <taxon>Suessiaceae</taxon>
        <taxon>Polarella</taxon>
    </lineage>
</organism>
<proteinExistence type="predicted"/>
<gene>
    <name evidence="1" type="ORF">PGLA1383_LOCUS48155</name>
</gene>
<dbReference type="Proteomes" id="UP000654075">
    <property type="component" value="Unassembled WGS sequence"/>
</dbReference>
<name>A0A813H3G8_POLGL</name>
<evidence type="ECO:0000313" key="2">
    <source>
        <dbReference type="Proteomes" id="UP000654075"/>
    </source>
</evidence>
<sequence length="179" mass="20171">MGGGSSSSHLNSASASLRGTACGFEPMYENLDDLKTRGQHGVKFHTVRIYKEPFNLDFAGCVKVDHHAITYLWQNDDRKQRALTLDWCKKGLQSQQRMPMGGLVALEKSGLQLDPDKVRKRLEKIQDRGYDLISWNCRHLCKYMFRGATADGRVSAGEVAKLSHDLRISGRHDAHQKLS</sequence>
<reference evidence="1" key="1">
    <citation type="submission" date="2021-02" db="EMBL/GenBank/DDBJ databases">
        <authorList>
            <person name="Dougan E. K."/>
            <person name="Rhodes N."/>
            <person name="Thang M."/>
            <person name="Chan C."/>
        </authorList>
    </citation>
    <scope>NUCLEOTIDE SEQUENCE</scope>
</reference>
<comment type="caution">
    <text evidence="1">The sequence shown here is derived from an EMBL/GenBank/DDBJ whole genome shotgun (WGS) entry which is preliminary data.</text>
</comment>
<accession>A0A813H3G8</accession>
<dbReference type="AlphaFoldDB" id="A0A813H3G8"/>
<protein>
    <recommendedName>
        <fullName evidence="3">LRAT domain-containing protein</fullName>
    </recommendedName>
</protein>
<evidence type="ECO:0008006" key="3">
    <source>
        <dbReference type="Google" id="ProtNLM"/>
    </source>
</evidence>